<evidence type="ECO:0000313" key="3">
    <source>
        <dbReference type="WBParaSite" id="SVE_2023900.1"/>
    </source>
</evidence>
<feature type="compositionally biased region" description="Polar residues" evidence="1">
    <location>
        <begin position="35"/>
        <end position="49"/>
    </location>
</feature>
<evidence type="ECO:0000256" key="1">
    <source>
        <dbReference type="SAM" id="MobiDB-lite"/>
    </source>
</evidence>
<protein>
    <submittedName>
        <fullName evidence="3">Ovule protein</fullName>
    </submittedName>
</protein>
<keyword evidence="2" id="KW-1185">Reference proteome</keyword>
<accession>A0A0K0G657</accession>
<dbReference type="AlphaFoldDB" id="A0A0K0G657"/>
<sequence length="103" mass="12023">MLRVEDSRDTAYISSEDQKDSEQDKESDDSEQESRLTSPKETLKPSAQPTFEYYEKEEIEDVVSDEDSSENVIELPSRKEDSVYDDSEVKEKKEEEDTEEEDD</sequence>
<proteinExistence type="predicted"/>
<dbReference type="STRING" id="75913.A0A0K0G657"/>
<name>A0A0K0G657_STRVS</name>
<reference evidence="3" key="2">
    <citation type="submission" date="2015-08" db="UniProtKB">
        <authorList>
            <consortium name="WormBaseParasite"/>
        </authorList>
    </citation>
    <scope>IDENTIFICATION</scope>
</reference>
<dbReference type="WBParaSite" id="SVE_2023900.1">
    <property type="protein sequence ID" value="SVE_2023900.1"/>
    <property type="gene ID" value="SVE_2023900"/>
</dbReference>
<organism evidence="2 3">
    <name type="scientific">Strongyloides venezuelensis</name>
    <name type="common">Threadworm</name>
    <dbReference type="NCBI Taxonomy" id="75913"/>
    <lineage>
        <taxon>Eukaryota</taxon>
        <taxon>Metazoa</taxon>
        <taxon>Ecdysozoa</taxon>
        <taxon>Nematoda</taxon>
        <taxon>Chromadorea</taxon>
        <taxon>Rhabditida</taxon>
        <taxon>Tylenchina</taxon>
        <taxon>Panagrolaimomorpha</taxon>
        <taxon>Strongyloidoidea</taxon>
        <taxon>Strongyloididae</taxon>
        <taxon>Strongyloides</taxon>
    </lineage>
</organism>
<feature type="compositionally biased region" description="Acidic residues" evidence="1">
    <location>
        <begin position="55"/>
        <end position="69"/>
    </location>
</feature>
<feature type="compositionally biased region" description="Basic and acidic residues" evidence="1">
    <location>
        <begin position="76"/>
        <end position="95"/>
    </location>
</feature>
<evidence type="ECO:0000313" key="2">
    <source>
        <dbReference type="Proteomes" id="UP000035680"/>
    </source>
</evidence>
<feature type="region of interest" description="Disordered" evidence="1">
    <location>
        <begin position="1"/>
        <end position="103"/>
    </location>
</feature>
<reference evidence="2" key="1">
    <citation type="submission" date="2014-07" db="EMBL/GenBank/DDBJ databases">
        <authorList>
            <person name="Martin A.A"/>
            <person name="De Silva N."/>
        </authorList>
    </citation>
    <scope>NUCLEOTIDE SEQUENCE</scope>
</reference>
<dbReference type="Proteomes" id="UP000035680">
    <property type="component" value="Unassembled WGS sequence"/>
</dbReference>